<dbReference type="AlphaFoldDB" id="A0A2D0AHF7"/>
<name>A0A2D0AHF7_9FLAO</name>
<dbReference type="Proteomes" id="UP000198034">
    <property type="component" value="Unassembled WGS sequence"/>
</dbReference>
<evidence type="ECO:0000256" key="1">
    <source>
        <dbReference type="SAM" id="Phobius"/>
    </source>
</evidence>
<proteinExistence type="predicted"/>
<dbReference type="EMBL" id="MTCY01000125">
    <property type="protein sequence ID" value="OWP73986.1"/>
    <property type="molecule type" value="Genomic_DNA"/>
</dbReference>
<comment type="caution">
    <text evidence="2">The sequence shown here is derived from an EMBL/GenBank/DDBJ whole genome shotgun (WGS) entry which is preliminary data.</text>
</comment>
<reference evidence="2 3" key="1">
    <citation type="journal article" date="2017" name="Infect. Genet. Evol.">
        <title>Comparative genome analysis of fish pathogen Flavobacterium columnare reveals extensive sequence diversity within the species.</title>
        <authorList>
            <person name="Kayansamruaj P."/>
            <person name="Dong H.T."/>
            <person name="Hirono I."/>
            <person name="Kondo H."/>
            <person name="Senapin S."/>
            <person name="Rodkhum C."/>
        </authorList>
    </citation>
    <scope>NUCLEOTIDE SEQUENCE [LARGE SCALE GENOMIC DNA]</scope>
    <source>
        <strain evidence="2 3">1214</strain>
    </source>
</reference>
<keyword evidence="1" id="KW-0812">Transmembrane</keyword>
<evidence type="ECO:0000313" key="2">
    <source>
        <dbReference type="EMBL" id="OWP73986.1"/>
    </source>
</evidence>
<protein>
    <submittedName>
        <fullName evidence="2">Uncharacterized protein</fullName>
    </submittedName>
</protein>
<keyword evidence="1" id="KW-1133">Transmembrane helix</keyword>
<gene>
    <name evidence="2" type="ORF">BWK62_15365</name>
</gene>
<keyword evidence="1" id="KW-0472">Membrane</keyword>
<organism evidence="2 3">
    <name type="scientific">Flavobacterium columnare</name>
    <dbReference type="NCBI Taxonomy" id="996"/>
    <lineage>
        <taxon>Bacteria</taxon>
        <taxon>Pseudomonadati</taxon>
        <taxon>Bacteroidota</taxon>
        <taxon>Flavobacteriia</taxon>
        <taxon>Flavobacteriales</taxon>
        <taxon>Flavobacteriaceae</taxon>
        <taxon>Flavobacterium</taxon>
    </lineage>
</organism>
<sequence length="120" mass="14757">MSNYKKVFSLILIISNVVFGILFFKYYNKHKEQILFSKYQNKQEKKYQEKLNYRNFKVYNEVFNKKNYSIYKECFNYEYMEHPVDAYLLANTYYNLTKKSDVLKDIDLAKRQLADIYNED</sequence>
<evidence type="ECO:0000313" key="3">
    <source>
        <dbReference type="Proteomes" id="UP000198034"/>
    </source>
</evidence>
<accession>A0A2D0AHF7</accession>
<feature type="transmembrane region" description="Helical" evidence="1">
    <location>
        <begin position="7"/>
        <end position="27"/>
    </location>
</feature>